<evidence type="ECO:0000256" key="1">
    <source>
        <dbReference type="SAM" id="MobiDB-lite"/>
    </source>
</evidence>
<proteinExistence type="predicted"/>
<dbReference type="EMBL" id="FNGS01000006">
    <property type="protein sequence ID" value="SDM44497.1"/>
    <property type="molecule type" value="Genomic_DNA"/>
</dbReference>
<keyword evidence="3" id="KW-1185">Reference proteome</keyword>
<accession>A0A1G9T9X4</accession>
<sequence>MAKKKNKGILAVLGIGAGVVLLMRKKDPVSNTTTPVTTTPGTGSGNNGNSNLTSPADYAISEIKPLNLPVLDFAVKNSFNWDGLPDFRMPAGTTWVYGSYMFNKDDIPKLLAHGFTHIDIDRAHNVDGHKLLTKAQRYCLVTSNTPQSIAPNFGQNNDTVTTQAKANDAVSNALAGRVPWFNEGDQYCDIYDFDLETGGNDATFFALANAAIAYTKPKYGVKMAWYATGPKGSEMFGGSARWDNFKDKLDYFQVTPYVHDQRAAFGGDLARAKDESAMWIWDVTGWLETSYPRMADKKALSWFSSGWSGDPGGDSLDQFIRPDMAEGMPIWHAIGGGMRNGGGLTLWGFNMPQSYTGMEKKFFEGMYRVSRLNDFFEGAGQTYNNKMEYSEDGGTTWKTDPARTWQTVESMDDPYVRYAQKGNDIVVAAYYPRLRTGQKEILIRKGTWKTAITVKARETFLGRATLPA</sequence>
<dbReference type="AlphaFoldDB" id="A0A1G9T9X4"/>
<protein>
    <submittedName>
        <fullName evidence="2">Uncharacterized protein</fullName>
    </submittedName>
</protein>
<dbReference type="Proteomes" id="UP000198901">
    <property type="component" value="Unassembled WGS sequence"/>
</dbReference>
<evidence type="ECO:0000313" key="2">
    <source>
        <dbReference type="EMBL" id="SDM44497.1"/>
    </source>
</evidence>
<dbReference type="STRING" id="563176.SAMN04488090_3476"/>
<organism evidence="2 3">
    <name type="scientific">Siphonobacter aquaeclarae</name>
    <dbReference type="NCBI Taxonomy" id="563176"/>
    <lineage>
        <taxon>Bacteria</taxon>
        <taxon>Pseudomonadati</taxon>
        <taxon>Bacteroidota</taxon>
        <taxon>Cytophagia</taxon>
        <taxon>Cytophagales</taxon>
        <taxon>Cytophagaceae</taxon>
        <taxon>Siphonobacter</taxon>
    </lineage>
</organism>
<gene>
    <name evidence="2" type="ORF">SAMN04488090_3476</name>
</gene>
<name>A0A1G9T9X4_9BACT</name>
<feature type="region of interest" description="Disordered" evidence="1">
    <location>
        <begin position="29"/>
        <end position="50"/>
    </location>
</feature>
<evidence type="ECO:0000313" key="3">
    <source>
        <dbReference type="Proteomes" id="UP000198901"/>
    </source>
</evidence>
<reference evidence="2 3" key="1">
    <citation type="submission" date="2016-10" db="EMBL/GenBank/DDBJ databases">
        <authorList>
            <person name="de Groot N.N."/>
        </authorList>
    </citation>
    <scope>NUCLEOTIDE SEQUENCE [LARGE SCALE GENOMIC DNA]</scope>
    <source>
        <strain evidence="2 3">DSM 21668</strain>
    </source>
</reference>
<dbReference type="RefSeq" id="WP_143011139.1">
    <property type="nucleotide sequence ID" value="NZ_FNGS01000006.1"/>
</dbReference>